<keyword evidence="2" id="KW-1185">Reference proteome</keyword>
<dbReference type="Proteomes" id="UP000018144">
    <property type="component" value="Unassembled WGS sequence"/>
</dbReference>
<dbReference type="AlphaFoldDB" id="U4LHY2"/>
<gene>
    <name evidence="1" type="ORF">PCON_10882</name>
</gene>
<dbReference type="EMBL" id="HF935604">
    <property type="protein sequence ID" value="CCX31533.1"/>
    <property type="molecule type" value="Genomic_DNA"/>
</dbReference>
<sequence>MMILPLLSYSKPTLVVLKRRIQARFNHRLEYFDRYAASGNLNMNSNTGLRTCESSQSPLLNPPHSILQPRSPSVRHQHHALPFLALPSIKANFGQFSPIASRSNIGNPAGNNSKQGRTMSSGWAGLGHDYTIFLPVAFLHTYHHTPFSSPFLHLTSHDGA</sequence>
<organism evidence="1 2">
    <name type="scientific">Pyronema omphalodes (strain CBS 100304)</name>
    <name type="common">Pyronema confluens</name>
    <dbReference type="NCBI Taxonomy" id="1076935"/>
    <lineage>
        <taxon>Eukaryota</taxon>
        <taxon>Fungi</taxon>
        <taxon>Dikarya</taxon>
        <taxon>Ascomycota</taxon>
        <taxon>Pezizomycotina</taxon>
        <taxon>Pezizomycetes</taxon>
        <taxon>Pezizales</taxon>
        <taxon>Pyronemataceae</taxon>
        <taxon>Pyronema</taxon>
    </lineage>
</organism>
<reference evidence="1 2" key="1">
    <citation type="journal article" date="2013" name="PLoS Genet.">
        <title>The genome and development-dependent transcriptomes of Pyronema confluens: a window into fungal evolution.</title>
        <authorList>
            <person name="Traeger S."/>
            <person name="Altegoer F."/>
            <person name="Freitag M."/>
            <person name="Gabaldon T."/>
            <person name="Kempken F."/>
            <person name="Kumar A."/>
            <person name="Marcet-Houben M."/>
            <person name="Poggeler S."/>
            <person name="Stajich J.E."/>
            <person name="Nowrousian M."/>
        </authorList>
    </citation>
    <scope>NUCLEOTIDE SEQUENCE [LARGE SCALE GENOMIC DNA]</scope>
    <source>
        <strain evidence="2">CBS 100304</strain>
        <tissue evidence="1">Vegetative mycelium</tissue>
    </source>
</reference>
<protein>
    <submittedName>
        <fullName evidence="1">Uncharacterized protein</fullName>
    </submittedName>
</protein>
<evidence type="ECO:0000313" key="1">
    <source>
        <dbReference type="EMBL" id="CCX31533.1"/>
    </source>
</evidence>
<accession>U4LHY2</accession>
<evidence type="ECO:0000313" key="2">
    <source>
        <dbReference type="Proteomes" id="UP000018144"/>
    </source>
</evidence>
<proteinExistence type="predicted"/>
<name>U4LHY2_PYROM</name>